<dbReference type="PANTHER" id="PTHR30273">
    <property type="entry name" value="PERIPLASMIC SIGNAL SENSOR AND SIGMA FACTOR ACTIVATOR FECR-RELATED"/>
    <property type="match status" value="1"/>
</dbReference>
<evidence type="ECO:0000259" key="1">
    <source>
        <dbReference type="Pfam" id="PF04773"/>
    </source>
</evidence>
<gene>
    <name evidence="3" type="ORF">SAMN05216575_10282</name>
</gene>
<dbReference type="InterPro" id="IPR032623">
    <property type="entry name" value="FecR_N"/>
</dbReference>
<feature type="domain" description="FecR protein" evidence="1">
    <location>
        <begin position="122"/>
        <end position="214"/>
    </location>
</feature>
<dbReference type="PIRSF" id="PIRSF018266">
    <property type="entry name" value="FecR"/>
    <property type="match status" value="1"/>
</dbReference>
<feature type="domain" description="FecR N-terminal" evidence="2">
    <location>
        <begin position="15"/>
        <end position="56"/>
    </location>
</feature>
<dbReference type="EMBL" id="FNAE01000002">
    <property type="protein sequence ID" value="SDE20319.1"/>
    <property type="molecule type" value="Genomic_DNA"/>
</dbReference>
<dbReference type="Proteomes" id="UP000182413">
    <property type="component" value="Unassembled WGS sequence"/>
</dbReference>
<dbReference type="Gene3D" id="3.55.50.30">
    <property type="match status" value="1"/>
</dbReference>
<evidence type="ECO:0000259" key="2">
    <source>
        <dbReference type="Pfam" id="PF16220"/>
    </source>
</evidence>
<accession>A0A1G7AZS4</accession>
<dbReference type="AlphaFoldDB" id="A0A1G7AZS4"/>
<organism evidence="3 4">
    <name type="scientific">Ectopseudomonas alcaliphila</name>
    <dbReference type="NCBI Taxonomy" id="101564"/>
    <lineage>
        <taxon>Bacteria</taxon>
        <taxon>Pseudomonadati</taxon>
        <taxon>Pseudomonadota</taxon>
        <taxon>Gammaproteobacteria</taxon>
        <taxon>Pseudomonadales</taxon>
        <taxon>Pseudomonadaceae</taxon>
        <taxon>Ectopseudomonas</taxon>
    </lineage>
</organism>
<evidence type="ECO:0000313" key="4">
    <source>
        <dbReference type="Proteomes" id="UP000182413"/>
    </source>
</evidence>
<reference evidence="3 4" key="1">
    <citation type="submission" date="2016-10" db="EMBL/GenBank/DDBJ databases">
        <authorList>
            <person name="de Groot N.N."/>
        </authorList>
    </citation>
    <scope>NUCLEOTIDE SEQUENCE [LARGE SCALE GENOMIC DNA]</scope>
    <source>
        <strain evidence="3 4">JCM 10630</strain>
    </source>
</reference>
<dbReference type="GO" id="GO:0016989">
    <property type="term" value="F:sigma factor antagonist activity"/>
    <property type="evidence" value="ECO:0007669"/>
    <property type="project" value="TreeGrafter"/>
</dbReference>
<dbReference type="Gene3D" id="2.60.120.1440">
    <property type="match status" value="1"/>
</dbReference>
<dbReference type="PANTHER" id="PTHR30273:SF2">
    <property type="entry name" value="PROTEIN FECR"/>
    <property type="match status" value="1"/>
</dbReference>
<proteinExistence type="predicted"/>
<protein>
    <submittedName>
        <fullName evidence="3">FecR family protein</fullName>
    </submittedName>
</protein>
<dbReference type="Pfam" id="PF04773">
    <property type="entry name" value="FecR"/>
    <property type="match status" value="1"/>
</dbReference>
<dbReference type="InterPro" id="IPR006860">
    <property type="entry name" value="FecR"/>
</dbReference>
<evidence type="ECO:0000313" key="3">
    <source>
        <dbReference type="EMBL" id="SDE20319.1"/>
    </source>
</evidence>
<dbReference type="InterPro" id="IPR012373">
    <property type="entry name" value="Ferrdict_sens_TM"/>
</dbReference>
<name>A0A1G7AZS4_9GAMM</name>
<dbReference type="Pfam" id="PF16220">
    <property type="entry name" value="DUF4880"/>
    <property type="match status" value="1"/>
</dbReference>
<sequence>MSLISQEPQQRSIREAAAEWAVLLADDALDDGQQQALQQWLQADARHAEALAFARRTWSALGNLPADKPARHRALPVAPELARHPRRHARLRRWGAAACLALLLGGLGLNQSEHLLLPLLADHRTASGEVRSLTLADGSEVTLDSASAIRLDYSAGQRRIELLAGAAIFQVAPQADRPFVVEAAGGSTQALGTRFVVQREAGAGALVGVLEHAVQVKAADQQRRLQEGDSLRYDATGLHDVVLDLQRVTSWQRGLLVFDRQPLGQVIEQLNRYRPGYILIGSDAIAQREVSGVFRLDGLDDALATLTREMQLQHRELMGVSLIY</sequence>